<dbReference type="HOGENOM" id="CLU_639065_0_0_11"/>
<name>E6LX23_9ACTO</name>
<dbReference type="Gene3D" id="1.20.950.20">
    <property type="entry name" value="Transmembrane di-heme cytochromes, Chain C"/>
    <property type="match status" value="1"/>
</dbReference>
<accession>E6LX23</accession>
<evidence type="ECO:0000256" key="11">
    <source>
        <dbReference type="ARBA" id="ARBA00023136"/>
    </source>
</evidence>
<dbReference type="InterPro" id="IPR000516">
    <property type="entry name" value="Ni-dep_Hydgase_cyt-B"/>
</dbReference>
<feature type="compositionally biased region" description="Polar residues" evidence="12">
    <location>
        <begin position="1"/>
        <end position="11"/>
    </location>
</feature>
<keyword evidence="9 13" id="KW-1133">Transmembrane helix</keyword>
<evidence type="ECO:0000313" key="16">
    <source>
        <dbReference type="Proteomes" id="UP000005573"/>
    </source>
</evidence>
<dbReference type="GO" id="GO:0009055">
    <property type="term" value="F:electron transfer activity"/>
    <property type="evidence" value="ECO:0007669"/>
    <property type="project" value="InterPro"/>
</dbReference>
<proteinExistence type="inferred from homology"/>
<evidence type="ECO:0000256" key="6">
    <source>
        <dbReference type="ARBA" id="ARBA00022692"/>
    </source>
</evidence>
<dbReference type="GO" id="GO:0000166">
    <property type="term" value="F:nucleotide binding"/>
    <property type="evidence" value="ECO:0007669"/>
    <property type="project" value="InterPro"/>
</dbReference>
<feature type="region of interest" description="Disordered" evidence="12">
    <location>
        <begin position="1"/>
        <end position="34"/>
    </location>
</feature>
<feature type="transmembrane region" description="Helical" evidence="13">
    <location>
        <begin position="268"/>
        <end position="290"/>
    </location>
</feature>
<evidence type="ECO:0000256" key="1">
    <source>
        <dbReference type="ARBA" id="ARBA00004651"/>
    </source>
</evidence>
<dbReference type="Pfam" id="PF01292">
    <property type="entry name" value="Ni_hydr_CYTB"/>
    <property type="match status" value="1"/>
</dbReference>
<dbReference type="EMBL" id="AEPY01000003">
    <property type="protein sequence ID" value="EFU80577.1"/>
    <property type="molecule type" value="Genomic_DNA"/>
</dbReference>
<dbReference type="GO" id="GO:0020037">
    <property type="term" value="F:heme binding"/>
    <property type="evidence" value="ECO:0007669"/>
    <property type="project" value="TreeGrafter"/>
</dbReference>
<sequence length="444" mass="50407">MKTKKTPSPDNNPKDGATSEKTSKNPASATAVPENHLEFFTEGAHRKDGIEVGGGFSCSDLSMRRLLAMAAVSPEGSTDPVDVALKESLRYRFRHGAPNVDIPEKDFDPPRDRRYSLARISDMKRTKTGESKQTVIVRGDLESVMNVAQPKRAQRTLLRKNAQMAGSRGYRCLGVATATVDENGELTPFQMEGFVNVRPVGTGLQDGDLTPTTEDWVRLSVWSASLRFLHWLNVLLIVLLSITGYYIMDPFFGDTFFRGIEIGYLMGIMRFIHFTAAFTWMAIGAVRVFIAFVSKDRYLRWETFWPLKKKQDWKHLYETLGFYLFLRKEGPLYVAHNPLQQLTYTSIYVLGAFQMVIGLALYALPHRNENLFWQLMALPNDWFGIQQMRLIHAAIMFIFWAFVIAHIYLAFRADSLERHGGISAMISGGVWMRRTSKPVDAPEL</sequence>
<organism evidence="15 16">
    <name type="scientific">Mobiluncus curtisii ATCC 51333</name>
    <dbReference type="NCBI Taxonomy" id="887326"/>
    <lineage>
        <taxon>Bacteria</taxon>
        <taxon>Bacillati</taxon>
        <taxon>Actinomycetota</taxon>
        <taxon>Actinomycetes</taxon>
        <taxon>Actinomycetales</taxon>
        <taxon>Actinomycetaceae</taxon>
        <taxon>Mobiluncus</taxon>
    </lineage>
</organism>
<reference evidence="15 16" key="1">
    <citation type="submission" date="2010-12" db="EMBL/GenBank/DDBJ databases">
        <authorList>
            <person name="Muzny D."/>
            <person name="Qin X."/>
            <person name="Deng J."/>
            <person name="Jiang H."/>
            <person name="Liu Y."/>
            <person name="Qu J."/>
            <person name="Song X.-Z."/>
            <person name="Zhang L."/>
            <person name="Thornton R."/>
            <person name="Coyle M."/>
            <person name="Francisco L."/>
            <person name="Jackson L."/>
            <person name="Javaid M."/>
            <person name="Korchina V."/>
            <person name="Kovar C."/>
            <person name="Mata R."/>
            <person name="Mathew T."/>
            <person name="Ngo R."/>
            <person name="Nguyen L."/>
            <person name="Nguyen N."/>
            <person name="Okwuonu G."/>
            <person name="Ongeri F."/>
            <person name="Pham C."/>
            <person name="Simmons D."/>
            <person name="Wilczek-Boney K."/>
            <person name="Hale W."/>
            <person name="Jakkamsetti A."/>
            <person name="Pham P."/>
            <person name="Ruth R."/>
            <person name="San Lucas F."/>
            <person name="Warren J."/>
            <person name="Zhang J."/>
            <person name="Zhao Z."/>
            <person name="Zhou C."/>
            <person name="Zhu D."/>
            <person name="Lee S."/>
            <person name="Bess C."/>
            <person name="Blankenburg K."/>
            <person name="Forbes L."/>
            <person name="Fu Q."/>
            <person name="Gubbala S."/>
            <person name="Hirani K."/>
            <person name="Jayaseelan J.C."/>
            <person name="Lara F."/>
            <person name="Munidasa M."/>
            <person name="Palculict T."/>
            <person name="Patil S."/>
            <person name="Pu L.-L."/>
            <person name="Saada N."/>
            <person name="Tang L."/>
            <person name="Weissenberger G."/>
            <person name="Zhu Y."/>
            <person name="Hemphill L."/>
            <person name="Shang Y."/>
            <person name="Youmans B."/>
            <person name="Ayvaz T."/>
            <person name="Ross M."/>
            <person name="Santibanez J."/>
            <person name="Aqrawi P."/>
            <person name="Gross S."/>
            <person name="Joshi V."/>
            <person name="Fowler G."/>
            <person name="Nazareth L."/>
            <person name="Reid J."/>
            <person name="Worley K."/>
            <person name="Petrosino J."/>
            <person name="Highlander S."/>
            <person name="Gibbs R."/>
        </authorList>
    </citation>
    <scope>NUCLEOTIDE SEQUENCE [LARGE SCALE GENOMIC DNA]</scope>
    <source>
        <strain evidence="15 16">ATCC 51333</strain>
    </source>
</reference>
<dbReference type="RefSeq" id="WP_004008753.1">
    <property type="nucleotide sequence ID" value="NZ_GL622340.1"/>
</dbReference>
<keyword evidence="3" id="KW-0813">Transport</keyword>
<feature type="transmembrane region" description="Helical" evidence="13">
    <location>
        <begin position="228"/>
        <end position="248"/>
    </location>
</feature>
<feature type="transmembrane region" description="Helical" evidence="13">
    <location>
        <begin position="342"/>
        <end position="364"/>
    </location>
</feature>
<dbReference type="PRINTS" id="PR00161">
    <property type="entry name" value="NIHGNASECYTB"/>
</dbReference>
<protein>
    <submittedName>
        <fullName evidence="15">Ni/Fe-hydrogenase, b-type cytochrome subunit</fullName>
    </submittedName>
</protein>
<keyword evidence="10" id="KW-0408">Iron</keyword>
<dbReference type="Gene3D" id="3.40.1110.10">
    <property type="entry name" value="Calcium-transporting ATPase, cytoplasmic domain N"/>
    <property type="match status" value="1"/>
</dbReference>
<dbReference type="InterPro" id="IPR023299">
    <property type="entry name" value="ATPase_P-typ_cyto_dom_N"/>
</dbReference>
<dbReference type="GO" id="GO:0005886">
    <property type="term" value="C:plasma membrane"/>
    <property type="evidence" value="ECO:0007669"/>
    <property type="project" value="UniProtKB-SubCell"/>
</dbReference>
<dbReference type="InterPro" id="IPR051542">
    <property type="entry name" value="Hydrogenase_cytochrome"/>
</dbReference>
<keyword evidence="5" id="KW-0349">Heme</keyword>
<dbReference type="GO" id="GO:0005506">
    <property type="term" value="F:iron ion binding"/>
    <property type="evidence" value="ECO:0007669"/>
    <property type="project" value="InterPro"/>
</dbReference>
<evidence type="ECO:0000256" key="10">
    <source>
        <dbReference type="ARBA" id="ARBA00023004"/>
    </source>
</evidence>
<keyword evidence="8" id="KW-0249">Electron transport</keyword>
<dbReference type="SUPFAM" id="SSF81660">
    <property type="entry name" value="Metal cation-transporting ATPase, ATP-binding domain N"/>
    <property type="match status" value="1"/>
</dbReference>
<dbReference type="Proteomes" id="UP000005573">
    <property type="component" value="Unassembled WGS sequence"/>
</dbReference>
<evidence type="ECO:0000256" key="12">
    <source>
        <dbReference type="SAM" id="MobiDB-lite"/>
    </source>
</evidence>
<dbReference type="PANTHER" id="PTHR30485">
    <property type="entry name" value="NI/FE-HYDROGENASE 1 B-TYPE CYTOCHROME SUBUNIT"/>
    <property type="match status" value="1"/>
</dbReference>
<dbReference type="PANTHER" id="PTHR30485:SF0">
    <property type="entry name" value="NI_FE-HYDROGENASE 1 B-TYPE CYTOCHROME SUBUNIT-RELATED"/>
    <property type="match status" value="1"/>
</dbReference>
<evidence type="ECO:0000256" key="3">
    <source>
        <dbReference type="ARBA" id="ARBA00022448"/>
    </source>
</evidence>
<keyword evidence="7" id="KW-0479">Metal-binding</keyword>
<gene>
    <name evidence="15" type="primary">cybH</name>
    <name evidence="15" type="ORF">HMPREF0388_0296</name>
</gene>
<dbReference type="AlphaFoldDB" id="E6LX23"/>
<dbReference type="GO" id="GO:0022904">
    <property type="term" value="P:respiratory electron transport chain"/>
    <property type="evidence" value="ECO:0007669"/>
    <property type="project" value="InterPro"/>
</dbReference>
<keyword evidence="4" id="KW-1003">Cell membrane</keyword>
<keyword evidence="6 13" id="KW-0812">Transmembrane</keyword>
<dbReference type="InterPro" id="IPR011577">
    <property type="entry name" value="Cyt_b561_bac/Ni-Hgenase"/>
</dbReference>
<evidence type="ECO:0000256" key="2">
    <source>
        <dbReference type="ARBA" id="ARBA00008622"/>
    </source>
</evidence>
<evidence type="ECO:0000256" key="9">
    <source>
        <dbReference type="ARBA" id="ARBA00022989"/>
    </source>
</evidence>
<evidence type="ECO:0000256" key="13">
    <source>
        <dbReference type="SAM" id="Phobius"/>
    </source>
</evidence>
<comment type="similarity">
    <text evidence="2">Belongs to the HupC/HyaC/HydC family.</text>
</comment>
<evidence type="ECO:0000256" key="5">
    <source>
        <dbReference type="ARBA" id="ARBA00022617"/>
    </source>
</evidence>
<evidence type="ECO:0000256" key="8">
    <source>
        <dbReference type="ARBA" id="ARBA00022982"/>
    </source>
</evidence>
<feature type="transmembrane region" description="Helical" evidence="13">
    <location>
        <begin position="390"/>
        <end position="411"/>
    </location>
</feature>
<evidence type="ECO:0000259" key="14">
    <source>
        <dbReference type="Pfam" id="PF01292"/>
    </source>
</evidence>
<dbReference type="SUPFAM" id="SSF81342">
    <property type="entry name" value="Transmembrane di-heme cytochromes"/>
    <property type="match status" value="1"/>
</dbReference>
<comment type="caution">
    <text evidence="15">The sequence shown here is derived from an EMBL/GenBank/DDBJ whole genome shotgun (WGS) entry which is preliminary data.</text>
</comment>
<evidence type="ECO:0000256" key="4">
    <source>
        <dbReference type="ARBA" id="ARBA00022475"/>
    </source>
</evidence>
<dbReference type="InterPro" id="IPR016174">
    <property type="entry name" value="Di-haem_cyt_TM"/>
</dbReference>
<evidence type="ECO:0000313" key="15">
    <source>
        <dbReference type="EMBL" id="EFU80577.1"/>
    </source>
</evidence>
<comment type="subcellular location">
    <subcellularLocation>
        <location evidence="1">Cell membrane</location>
        <topology evidence="1">Multi-pass membrane protein</topology>
    </subcellularLocation>
</comment>
<evidence type="ECO:0000256" key="7">
    <source>
        <dbReference type="ARBA" id="ARBA00022723"/>
    </source>
</evidence>
<feature type="domain" description="Cytochrome b561 bacterial/Ni-hydrogenase" evidence="14">
    <location>
        <begin position="221"/>
        <end position="428"/>
    </location>
</feature>
<dbReference type="NCBIfam" id="TIGR02125">
    <property type="entry name" value="CytB-hydogenase"/>
    <property type="match status" value="1"/>
</dbReference>
<keyword evidence="11 13" id="KW-0472">Membrane</keyword>